<sequence length="251" mass="26346">MKLISTTLSILASATVVCSQDLNSTIVGCIEVGCPPSSADTANDNCTVADDSFTYIGLTRLPTTQDSLKSVSWTKGFDIIDSPNNNRSFQSSFYLGTPPDLNLSNTGACSVFFHGVSTSLVFGGTGLNNETSQGTCADAMGSACVNALVDHAKNFFKGSETSNTSAADLCSALQDDLHKNMDSACQMVSQGVWTNLSSTALTGNNSPQPISGKENTTSTCWPVLPKQNQLTHVADHIVEGSLLVKDADQEA</sequence>
<evidence type="ECO:0000313" key="2">
    <source>
        <dbReference type="Proteomes" id="UP001153334"/>
    </source>
</evidence>
<evidence type="ECO:0000313" key="1">
    <source>
        <dbReference type="EMBL" id="KAJ8109147.1"/>
    </source>
</evidence>
<reference evidence="1" key="1">
    <citation type="submission" date="2022-11" db="EMBL/GenBank/DDBJ databases">
        <title>Genome Sequence of Nemania bipapillata.</title>
        <authorList>
            <person name="Buettner E."/>
        </authorList>
    </citation>
    <scope>NUCLEOTIDE SEQUENCE</scope>
    <source>
        <strain evidence="1">CP14</strain>
    </source>
</reference>
<comment type="caution">
    <text evidence="1">The sequence shown here is derived from an EMBL/GenBank/DDBJ whole genome shotgun (WGS) entry which is preliminary data.</text>
</comment>
<organism evidence="1 2">
    <name type="scientific">Nemania bipapillata</name>
    <dbReference type="NCBI Taxonomy" id="110536"/>
    <lineage>
        <taxon>Eukaryota</taxon>
        <taxon>Fungi</taxon>
        <taxon>Dikarya</taxon>
        <taxon>Ascomycota</taxon>
        <taxon>Pezizomycotina</taxon>
        <taxon>Sordariomycetes</taxon>
        <taxon>Xylariomycetidae</taxon>
        <taxon>Xylariales</taxon>
        <taxon>Xylariaceae</taxon>
        <taxon>Nemania</taxon>
    </lineage>
</organism>
<accession>A0ACC2I1A6</accession>
<gene>
    <name evidence="1" type="ORF">ONZ43_g6216</name>
</gene>
<keyword evidence="2" id="KW-1185">Reference proteome</keyword>
<proteinExistence type="predicted"/>
<name>A0ACC2I1A6_9PEZI</name>
<dbReference type="EMBL" id="JAPESX010002142">
    <property type="protein sequence ID" value="KAJ8109147.1"/>
    <property type="molecule type" value="Genomic_DNA"/>
</dbReference>
<dbReference type="Proteomes" id="UP001153334">
    <property type="component" value="Unassembled WGS sequence"/>
</dbReference>
<protein>
    <submittedName>
        <fullName evidence="1">Uncharacterized protein</fullName>
    </submittedName>
</protein>